<proteinExistence type="predicted"/>
<name>A0ABU8XD53_9BURK</name>
<dbReference type="Proteomes" id="UP001367030">
    <property type="component" value="Unassembled WGS sequence"/>
</dbReference>
<evidence type="ECO:0000259" key="1">
    <source>
        <dbReference type="Pfam" id="PF06742"/>
    </source>
</evidence>
<dbReference type="SUPFAM" id="SSF160935">
    <property type="entry name" value="VPA0735-like"/>
    <property type="match status" value="1"/>
</dbReference>
<evidence type="ECO:0000313" key="4">
    <source>
        <dbReference type="Proteomes" id="UP001367030"/>
    </source>
</evidence>
<dbReference type="Gene3D" id="2.60.40.1610">
    <property type="entry name" value="Domain of unknown function DUF1254"/>
    <property type="match status" value="1"/>
</dbReference>
<dbReference type="InterPro" id="IPR037050">
    <property type="entry name" value="DUF1254_sf"/>
</dbReference>
<dbReference type="PANTHER" id="PTHR36509:SF2">
    <property type="entry name" value="BLL3101 PROTEIN"/>
    <property type="match status" value="1"/>
</dbReference>
<sequence length="447" mass="49790">MTATQRMTEPYVRMVARDAYFWAWPMINVYNRRLAFKDVPVPGLMGGVAPAAPVNHLSMLSNYIEPQERVVACPNQDVVYGGCALGLDESPVIIQVPDFGKRFWVYQIVDLRTDSFAELGAMYGTPPGFYLLVGPDWKGDAPQGIAKVFRATTQTGFVVPRVFQEDTPQDNTAVRSIISGIDLYPLAMYDGQMKRRDWSKIPNFPTDTSSESETKWVVPERFVDELPLVMKDAPPLPGEEARYARIRAVLAAAQSDPALKQVMTDEAAKAEQELVAPLFEFRNYGIVLPHHWSKQDNGAMFGTDYLTRTAVAKSNILVNKPSETTYFYQDLDASGDRLDGANRYTVTFPMDGLPPVRGFWSLTLYNENHFFAPNDLKRYSLGTKNKGLQANADGSLTLYVQADSPGAGKEANWLPAPKGPFSLYVRAYWPTEAITSGNWTPPAVTRA</sequence>
<dbReference type="Pfam" id="PF06742">
    <property type="entry name" value="DUF1214"/>
    <property type="match status" value="1"/>
</dbReference>
<dbReference type="Pfam" id="PF06863">
    <property type="entry name" value="DUF1254"/>
    <property type="match status" value="1"/>
</dbReference>
<dbReference type="EMBL" id="JBBKZS010000007">
    <property type="protein sequence ID" value="MEJ8856582.1"/>
    <property type="molecule type" value="Genomic_DNA"/>
</dbReference>
<dbReference type="InterPro" id="IPR037049">
    <property type="entry name" value="DUF1214_C_sf"/>
</dbReference>
<dbReference type="RefSeq" id="WP_340336647.1">
    <property type="nucleotide sequence ID" value="NZ_JBBKZS010000007.1"/>
</dbReference>
<keyword evidence="4" id="KW-1185">Reference proteome</keyword>
<dbReference type="InterPro" id="IPR010679">
    <property type="entry name" value="DUF1254"/>
</dbReference>
<feature type="domain" description="DUF1254" evidence="2">
    <location>
        <begin position="54"/>
        <end position="185"/>
    </location>
</feature>
<reference evidence="3 4" key="1">
    <citation type="submission" date="2024-03" db="EMBL/GenBank/DDBJ databases">
        <title>Novel species of the genus Variovorax.</title>
        <authorList>
            <person name="Liu Q."/>
            <person name="Xin Y.-H."/>
        </authorList>
    </citation>
    <scope>NUCLEOTIDE SEQUENCE [LARGE SCALE GENOMIC DNA]</scope>
    <source>
        <strain evidence="3 4">KACC 18901</strain>
    </source>
</reference>
<feature type="domain" description="DUF1214" evidence="1">
    <location>
        <begin position="323"/>
        <end position="431"/>
    </location>
</feature>
<comment type="caution">
    <text evidence="3">The sequence shown here is derived from an EMBL/GenBank/DDBJ whole genome shotgun (WGS) entry which is preliminary data.</text>
</comment>
<evidence type="ECO:0000313" key="3">
    <source>
        <dbReference type="EMBL" id="MEJ8856582.1"/>
    </source>
</evidence>
<dbReference type="Gene3D" id="2.60.120.600">
    <property type="entry name" value="Domain of unknown function DUF1214, C-terminal domain"/>
    <property type="match status" value="1"/>
</dbReference>
<evidence type="ECO:0000259" key="2">
    <source>
        <dbReference type="Pfam" id="PF06863"/>
    </source>
</evidence>
<dbReference type="InterPro" id="IPR010621">
    <property type="entry name" value="DUF1214"/>
</dbReference>
<accession>A0ABU8XD53</accession>
<organism evidence="3 4">
    <name type="scientific">Variovorax robiniae</name>
    <dbReference type="NCBI Taxonomy" id="1836199"/>
    <lineage>
        <taxon>Bacteria</taxon>
        <taxon>Pseudomonadati</taxon>
        <taxon>Pseudomonadota</taxon>
        <taxon>Betaproteobacteria</taxon>
        <taxon>Burkholderiales</taxon>
        <taxon>Comamonadaceae</taxon>
        <taxon>Variovorax</taxon>
    </lineage>
</organism>
<gene>
    <name evidence="3" type="ORF">WKW79_18545</name>
</gene>
<dbReference type="PANTHER" id="PTHR36509">
    <property type="entry name" value="BLL3101 PROTEIN"/>
    <property type="match status" value="1"/>
</dbReference>
<protein>
    <submittedName>
        <fullName evidence="3">DUF1254 domain-containing protein</fullName>
    </submittedName>
</protein>